<comment type="caution">
    <text evidence="1">The sequence shown here is derived from an EMBL/GenBank/DDBJ whole genome shotgun (WGS) entry which is preliminary data.</text>
</comment>
<dbReference type="RefSeq" id="WP_259478572.1">
    <property type="nucleotide sequence ID" value="NZ_BAAAQY010000003.1"/>
</dbReference>
<dbReference type="Proteomes" id="UP001500929">
    <property type="component" value="Unassembled WGS sequence"/>
</dbReference>
<gene>
    <name evidence="1" type="ORF">GCM10009851_10610</name>
</gene>
<reference evidence="1 2" key="1">
    <citation type="journal article" date="2019" name="Int. J. Syst. Evol. Microbiol.">
        <title>The Global Catalogue of Microorganisms (GCM) 10K type strain sequencing project: providing services to taxonomists for standard genome sequencing and annotation.</title>
        <authorList>
            <consortium name="The Broad Institute Genomics Platform"/>
            <consortium name="The Broad Institute Genome Sequencing Center for Infectious Disease"/>
            <person name="Wu L."/>
            <person name="Ma J."/>
        </authorList>
    </citation>
    <scope>NUCLEOTIDE SEQUENCE [LARGE SCALE GENOMIC DNA]</scope>
    <source>
        <strain evidence="1 2">JCM 16117</strain>
    </source>
</reference>
<evidence type="ECO:0000313" key="2">
    <source>
        <dbReference type="Proteomes" id="UP001500929"/>
    </source>
</evidence>
<sequence length="127" mass="13630">MSDVWVVLNGDGDGESASSASRELVELLLAQRHQVAVISPDVEPFALLVNRYADAVVTAELREPDLLALNEAVWSIDENFGAVDVIAFVGQPADAERARLATEFFAGRWPDADIVVAPTPLPADCGR</sequence>
<name>A0ABN3DDM9_9MICO</name>
<evidence type="ECO:0000313" key="1">
    <source>
        <dbReference type="EMBL" id="GAA2228162.1"/>
    </source>
</evidence>
<proteinExistence type="predicted"/>
<organism evidence="1 2">
    <name type="scientific">Herbiconiux moechotypicola</name>
    <dbReference type="NCBI Taxonomy" id="637393"/>
    <lineage>
        <taxon>Bacteria</taxon>
        <taxon>Bacillati</taxon>
        <taxon>Actinomycetota</taxon>
        <taxon>Actinomycetes</taxon>
        <taxon>Micrococcales</taxon>
        <taxon>Microbacteriaceae</taxon>
        <taxon>Herbiconiux</taxon>
    </lineage>
</organism>
<protein>
    <submittedName>
        <fullName evidence="1">Uncharacterized protein</fullName>
    </submittedName>
</protein>
<dbReference type="EMBL" id="BAAAQY010000003">
    <property type="protein sequence ID" value="GAA2228162.1"/>
    <property type="molecule type" value="Genomic_DNA"/>
</dbReference>
<accession>A0ABN3DDM9</accession>
<keyword evidence="2" id="KW-1185">Reference proteome</keyword>